<accession>A0A2N9EJ27</accession>
<dbReference type="Pfam" id="PF14111">
    <property type="entry name" value="DUF4283"/>
    <property type="match status" value="1"/>
</dbReference>
<keyword evidence="1" id="KW-0175">Coiled coil</keyword>
<feature type="coiled-coil region" evidence="1">
    <location>
        <begin position="1682"/>
        <end position="1758"/>
    </location>
</feature>
<reference evidence="6" key="1">
    <citation type="submission" date="2018-02" db="EMBL/GenBank/DDBJ databases">
        <authorList>
            <person name="Cohen D.B."/>
            <person name="Kent A.D."/>
        </authorList>
    </citation>
    <scope>NUCLEOTIDE SEQUENCE</scope>
</reference>
<dbReference type="InterPro" id="IPR025558">
    <property type="entry name" value="DUF4283"/>
</dbReference>
<feature type="region of interest" description="Disordered" evidence="2">
    <location>
        <begin position="1564"/>
        <end position="1597"/>
    </location>
</feature>
<evidence type="ECO:0000259" key="3">
    <source>
        <dbReference type="Pfam" id="PF04195"/>
    </source>
</evidence>
<dbReference type="Pfam" id="PF14244">
    <property type="entry name" value="Retrotran_gag_3"/>
    <property type="match status" value="1"/>
</dbReference>
<dbReference type="EMBL" id="OIVN01000124">
    <property type="protein sequence ID" value="SPC74738.1"/>
    <property type="molecule type" value="Genomic_DNA"/>
</dbReference>
<feature type="domain" description="Retrotransposon Copia-like N-terminal" evidence="5">
    <location>
        <begin position="1001"/>
        <end position="1037"/>
    </location>
</feature>
<feature type="region of interest" description="Disordered" evidence="2">
    <location>
        <begin position="1103"/>
        <end position="1124"/>
    </location>
</feature>
<dbReference type="Pfam" id="PF04195">
    <property type="entry name" value="Transposase_28"/>
    <property type="match status" value="1"/>
</dbReference>
<proteinExistence type="predicted"/>
<dbReference type="InterPro" id="IPR007321">
    <property type="entry name" value="Transposase_28"/>
</dbReference>
<feature type="region of interest" description="Disordered" evidence="2">
    <location>
        <begin position="1809"/>
        <end position="1876"/>
    </location>
</feature>
<feature type="compositionally biased region" description="Low complexity" evidence="2">
    <location>
        <begin position="387"/>
        <end position="398"/>
    </location>
</feature>
<feature type="compositionally biased region" description="Acidic residues" evidence="2">
    <location>
        <begin position="1809"/>
        <end position="1824"/>
    </location>
</feature>
<feature type="domain" description="Transposase (putative) gypsy type" evidence="3">
    <location>
        <begin position="1339"/>
        <end position="1383"/>
    </location>
</feature>
<feature type="compositionally biased region" description="Acidic residues" evidence="2">
    <location>
        <begin position="16"/>
        <end position="28"/>
    </location>
</feature>
<evidence type="ECO:0000259" key="5">
    <source>
        <dbReference type="Pfam" id="PF14244"/>
    </source>
</evidence>
<feature type="region of interest" description="Disordered" evidence="2">
    <location>
        <begin position="1"/>
        <end position="28"/>
    </location>
</feature>
<dbReference type="PANTHER" id="PTHR31099:SF28">
    <property type="entry name" value="F5J5.12"/>
    <property type="match status" value="1"/>
</dbReference>
<feature type="region of interest" description="Disordered" evidence="2">
    <location>
        <begin position="1233"/>
        <end position="1278"/>
    </location>
</feature>
<protein>
    <recommendedName>
        <fullName evidence="7">Retrotransposon Copia-like N-terminal domain-containing protein</fullName>
    </recommendedName>
</protein>
<feature type="domain" description="DUF4283" evidence="4">
    <location>
        <begin position="673"/>
        <end position="741"/>
    </location>
</feature>
<sequence length="1876" mass="212080">MPVVRFKKPRKPVQDMDPEVETEVDAANEEEFPEKRAWEIEMEAMRRQIVVLTEQFQNFKIDVPEFSGGLIPDDLIDWLNHVECVFEYHNIPNHKKVKIVGTKLKGRASAWWEQIQTQRVRFGKKKIQDWSKMKTKLQEQFMPFNYLQTQFARRTLQYQTHTSSNVVTKTSFVGKPNNSNLSCKHYKYGEESHKSIECKKLTLQAKNKTLMTETMEEESDAAYGSNIPMQQLDYLQEPIYDQYQEAEEVSEGILMIEEIVEQPHVYDIKVEAEIGDDQKEGITLEVSKEEIEEKKRFASKIPYTTCSREDRACDLLIEGSHCSLHKREHHYTLRPKKDTSKSKPMRLKLSLDAAKEEFPEKRAWEIEMEVMRRQIAVLTEQFQKYKPPQQEQESVVQQPRREPVRQQPQAPPFMEGEDCGHQAQRESISLVVGVDPNAMSQIWQEENSRLEQDEDKASRTVYAFQLSSNPVCKEDIAIPNEGMMKSILMIEENQEDYLQEPVYDQYQEAEEVSEGILMIEEIVEQPHVYDIKAEAKIGDDQNECITLEGMMTSKPMSNRFVLQNMDATTNISQVSKEEMEEKKRLASKISHTTCSREDRACDLLIKGSHCSLHKREYHYTLRPKKDTSKSKPMVSIPSPLFLSWRVAAPVLLCQRLLLYIMDDITGRSQGGTIAAKFLTKRKINIEAIVRTFKPIWRANKGFSLRDMENKVLFDFNDEVDVERVMHNGPWAYDHSLVVCQRVVANVPIKECGKVTHGEKDCSYWLANKNTLRPSHQQFGPWLRVAVGSGAWRSTVAVEGHDPDVPISTQWPNHNPNHETPGNHEASPTQANQDMEIHMVEWPFFISTPLSIAQVVHTVPKKVTPTMNSMLLQAFTEEVRDALFQTHLTKAPGPDGMNALFYQKFWHIVGFNQSLLAKQGLAPTAANKLLTIQSLKAKYFPTCSFMEAAVPSHSSYAWRSIAQARYLIRLEPTMANDASAISGSSSSSPLQKDESTNRLFLHHGDSPGMILISQPLLGENYHTWSRSMIMALTVKNKFLMGLNDSFANVRAQILMMEPLPAMNKSRVNTHAANQPSVLGEPHMPITQAQCQQLLALLSSHTSLNVTSPPQTPPSTSSQSEASSSIPHQVATASSQFLSVYCSYLSTEGEWHFMPFGHPRGLPEAVGSWDAWRVCGPSSGRQWPARAWCWATPRGLHPQDSRRTPVHDEVFAARLSAVLLLGPSFRVFMALGVDDSSESSSSGERYSPVPVSGFEDLGSQGRSSETTESSSSVSLSQEPRIPLSARELNRPFIAEEVPSKLVDKDIGRLRTRYQIPENIVIRLLEDEEWACSSNEEDVALYEDSLVGGLRLPFRSFEREVLHRLGISPSQLNPNGWRIMTGLQVLWRMATEGEYDLTIDELFSLYKLTYMPSTPGIWGFMRHKGSPKLILGLPNSNRSWKPKFFFLCGDNFEFTPGEAASEEPCGLRRTWGIPTANAFYHPSLPKRLKQRLSLVTDFQKERAVRLVDLLSPFSLAQWSLGPVPSAEVTKAINAYNQSMTTRAERKRLREAAQKVDNLPDASTLFSKKAKSAKKVPVEKGTSSKKGGRPEKSFPAAKGKAPERIHVYHEIPPSPVGGSKGKGVASDEIQPTIYNSSTRAMEKVKEMYESVDLEVYDHVENLDLLRLSIHDSLKIAGQMFVLGNRVRSSERESVKLKAELEKVKAQSLAHQETAEVLNAERGTLKADLKAKDDRLSTLEKERDELLRKIVGLQQQVLNARETAVSEFKASDEFQDDTRRYYVAGFEHFRKRVALAFGDAQDWAMVKIFDDEETTVAEGDSEEEEEGDDVQSKEHVAIPSDIPSALPSNDQGGGLTSGPTDGQVASMDEEATIPSTDNEAS</sequence>
<evidence type="ECO:0000256" key="1">
    <source>
        <dbReference type="SAM" id="Coils"/>
    </source>
</evidence>
<feature type="compositionally biased region" description="Low complexity" evidence="2">
    <location>
        <begin position="1112"/>
        <end position="1124"/>
    </location>
</feature>
<feature type="compositionally biased region" description="Low complexity" evidence="2">
    <location>
        <begin position="1256"/>
        <end position="1275"/>
    </location>
</feature>
<gene>
    <name evidence="6" type="ORF">FSB_LOCUS2620</name>
</gene>
<feature type="region of interest" description="Disordered" evidence="2">
    <location>
        <begin position="384"/>
        <end position="418"/>
    </location>
</feature>
<feature type="compositionally biased region" description="Basic residues" evidence="2">
    <location>
        <begin position="1"/>
        <end position="11"/>
    </location>
</feature>
<evidence type="ECO:0000313" key="6">
    <source>
        <dbReference type="EMBL" id="SPC74738.1"/>
    </source>
</evidence>
<dbReference type="InterPro" id="IPR029472">
    <property type="entry name" value="Copia-like_N"/>
</dbReference>
<feature type="compositionally biased region" description="Polar residues" evidence="2">
    <location>
        <begin position="806"/>
        <end position="828"/>
    </location>
</feature>
<evidence type="ECO:0000259" key="4">
    <source>
        <dbReference type="Pfam" id="PF14111"/>
    </source>
</evidence>
<dbReference type="PANTHER" id="PTHR31099">
    <property type="entry name" value="OS06G0165300 PROTEIN"/>
    <property type="match status" value="1"/>
</dbReference>
<organism evidence="6">
    <name type="scientific">Fagus sylvatica</name>
    <name type="common">Beechnut</name>
    <dbReference type="NCBI Taxonomy" id="28930"/>
    <lineage>
        <taxon>Eukaryota</taxon>
        <taxon>Viridiplantae</taxon>
        <taxon>Streptophyta</taxon>
        <taxon>Embryophyta</taxon>
        <taxon>Tracheophyta</taxon>
        <taxon>Spermatophyta</taxon>
        <taxon>Magnoliopsida</taxon>
        <taxon>eudicotyledons</taxon>
        <taxon>Gunneridae</taxon>
        <taxon>Pentapetalae</taxon>
        <taxon>rosids</taxon>
        <taxon>fabids</taxon>
        <taxon>Fagales</taxon>
        <taxon>Fagaceae</taxon>
        <taxon>Fagus</taxon>
    </lineage>
</organism>
<evidence type="ECO:0000256" key="2">
    <source>
        <dbReference type="SAM" id="MobiDB-lite"/>
    </source>
</evidence>
<feature type="region of interest" description="Disordered" evidence="2">
    <location>
        <begin position="803"/>
        <end position="828"/>
    </location>
</feature>
<evidence type="ECO:0008006" key="7">
    <source>
        <dbReference type="Google" id="ProtNLM"/>
    </source>
</evidence>
<name>A0A2N9EJ27_FAGSY</name>